<dbReference type="AlphaFoldDB" id="A0A1G7VIW2"/>
<protein>
    <submittedName>
        <fullName evidence="2">DNA-binding transcriptional regulator, MarR family</fullName>
    </submittedName>
</protein>
<dbReference type="InterPro" id="IPR000835">
    <property type="entry name" value="HTH_MarR-typ"/>
</dbReference>
<dbReference type="Proteomes" id="UP000199045">
    <property type="component" value="Unassembled WGS sequence"/>
</dbReference>
<evidence type="ECO:0000259" key="1">
    <source>
        <dbReference type="PROSITE" id="PS50995"/>
    </source>
</evidence>
<keyword evidence="2" id="KW-0238">DNA-binding</keyword>
<reference evidence="2 3" key="1">
    <citation type="submission" date="2016-10" db="EMBL/GenBank/DDBJ databases">
        <authorList>
            <person name="de Groot N.N."/>
        </authorList>
    </citation>
    <scope>NUCLEOTIDE SEQUENCE [LARGE SCALE GENOMIC DNA]</scope>
    <source>
        <strain evidence="2 3">DSM 527</strain>
    </source>
</reference>
<dbReference type="SMART" id="SM00347">
    <property type="entry name" value="HTH_MARR"/>
    <property type="match status" value="1"/>
</dbReference>
<accession>A0A1G7VIW2</accession>
<dbReference type="GO" id="GO:0003677">
    <property type="term" value="F:DNA binding"/>
    <property type="evidence" value="ECO:0007669"/>
    <property type="project" value="UniProtKB-KW"/>
</dbReference>
<dbReference type="InterPro" id="IPR036388">
    <property type="entry name" value="WH-like_DNA-bd_sf"/>
</dbReference>
<evidence type="ECO:0000313" key="3">
    <source>
        <dbReference type="Proteomes" id="UP000199045"/>
    </source>
</evidence>
<name>A0A1G7VIW2_CHIFI</name>
<dbReference type="Pfam" id="PF01047">
    <property type="entry name" value="MarR"/>
    <property type="match status" value="1"/>
</dbReference>
<gene>
    <name evidence="2" type="ORF">SAMN04488121_105131</name>
</gene>
<dbReference type="InterPro" id="IPR036390">
    <property type="entry name" value="WH_DNA-bd_sf"/>
</dbReference>
<dbReference type="InterPro" id="IPR039422">
    <property type="entry name" value="MarR/SlyA-like"/>
</dbReference>
<organism evidence="2 3">
    <name type="scientific">Chitinophaga filiformis</name>
    <name type="common">Myxococcus filiformis</name>
    <name type="synonym">Flexibacter filiformis</name>
    <dbReference type="NCBI Taxonomy" id="104663"/>
    <lineage>
        <taxon>Bacteria</taxon>
        <taxon>Pseudomonadati</taxon>
        <taxon>Bacteroidota</taxon>
        <taxon>Chitinophagia</taxon>
        <taxon>Chitinophagales</taxon>
        <taxon>Chitinophagaceae</taxon>
        <taxon>Chitinophaga</taxon>
    </lineage>
</organism>
<dbReference type="EMBL" id="FNBN01000005">
    <property type="protein sequence ID" value="SDG59501.1"/>
    <property type="molecule type" value="Genomic_DNA"/>
</dbReference>
<dbReference type="Gene3D" id="1.10.10.10">
    <property type="entry name" value="Winged helix-like DNA-binding domain superfamily/Winged helix DNA-binding domain"/>
    <property type="match status" value="1"/>
</dbReference>
<dbReference type="GO" id="GO:0003700">
    <property type="term" value="F:DNA-binding transcription factor activity"/>
    <property type="evidence" value="ECO:0007669"/>
    <property type="project" value="InterPro"/>
</dbReference>
<sequence length="141" mass="15477">MSTINHSLKLLLNLAKMQALMSRRFDGLSVHGIGFTDFAILYLLHQAPGGRLRRTDLAEKAGLTASGITRMLLPLEKTGLVAREASERDARVSYAALTPAGRRIYEEARETANAIAKEIVPAEITRNQSLTELFKLLGTTI</sequence>
<dbReference type="GO" id="GO:0006950">
    <property type="term" value="P:response to stress"/>
    <property type="evidence" value="ECO:0007669"/>
    <property type="project" value="TreeGrafter"/>
</dbReference>
<evidence type="ECO:0000313" key="2">
    <source>
        <dbReference type="EMBL" id="SDG59501.1"/>
    </source>
</evidence>
<dbReference type="PANTHER" id="PTHR33164">
    <property type="entry name" value="TRANSCRIPTIONAL REGULATOR, MARR FAMILY"/>
    <property type="match status" value="1"/>
</dbReference>
<proteinExistence type="predicted"/>
<dbReference type="SUPFAM" id="SSF46785">
    <property type="entry name" value="Winged helix' DNA-binding domain"/>
    <property type="match status" value="1"/>
</dbReference>
<dbReference type="OrthoDB" id="5295456at2"/>
<dbReference type="STRING" id="104663.SAMN04488121_105131"/>
<feature type="domain" description="HTH marR-type" evidence="1">
    <location>
        <begin position="1"/>
        <end position="141"/>
    </location>
</feature>
<dbReference type="PANTHER" id="PTHR33164:SF99">
    <property type="entry name" value="MARR FAMILY REGULATORY PROTEIN"/>
    <property type="match status" value="1"/>
</dbReference>
<dbReference type="PROSITE" id="PS50995">
    <property type="entry name" value="HTH_MARR_2"/>
    <property type="match status" value="1"/>
</dbReference>
<dbReference type="RefSeq" id="WP_089834799.1">
    <property type="nucleotide sequence ID" value="NZ_FNBN01000005.1"/>
</dbReference>